<organism evidence="1 2">
    <name type="scientific">Streptomyces stelliscabiei</name>
    <dbReference type="NCBI Taxonomy" id="146820"/>
    <lineage>
        <taxon>Bacteria</taxon>
        <taxon>Bacillati</taxon>
        <taxon>Actinomycetota</taxon>
        <taxon>Actinomycetes</taxon>
        <taxon>Kitasatosporales</taxon>
        <taxon>Streptomycetaceae</taxon>
        <taxon>Streptomyces</taxon>
    </lineage>
</organism>
<reference evidence="1 2" key="1">
    <citation type="submission" date="2020-10" db="EMBL/GenBank/DDBJ databases">
        <title>Sequencing the genomes of 1000 actinobacteria strains.</title>
        <authorList>
            <person name="Klenk H.-P."/>
        </authorList>
    </citation>
    <scope>NUCLEOTIDE SEQUENCE [LARGE SCALE GENOMIC DNA]</scope>
    <source>
        <strain evidence="1 2">DSM 41803</strain>
    </source>
</reference>
<dbReference type="GeneID" id="86833427"/>
<keyword evidence="2" id="KW-1185">Reference proteome</keyword>
<dbReference type="RefSeq" id="WP_050399378.1">
    <property type="nucleotide sequence ID" value="NZ_JADBGF010000001.1"/>
</dbReference>
<evidence type="ECO:0000313" key="1">
    <source>
        <dbReference type="EMBL" id="MBE1602901.1"/>
    </source>
</evidence>
<dbReference type="AlphaFoldDB" id="A0A8I0TXB7"/>
<dbReference type="OrthoDB" id="9974054at2"/>
<comment type="caution">
    <text evidence="1">The sequence shown here is derived from an EMBL/GenBank/DDBJ whole genome shotgun (WGS) entry which is preliminary data.</text>
</comment>
<evidence type="ECO:0000313" key="2">
    <source>
        <dbReference type="Proteomes" id="UP000629287"/>
    </source>
</evidence>
<dbReference type="EMBL" id="JADBGF010000001">
    <property type="protein sequence ID" value="MBE1602901.1"/>
    <property type="molecule type" value="Genomic_DNA"/>
</dbReference>
<dbReference type="Proteomes" id="UP000629287">
    <property type="component" value="Unassembled WGS sequence"/>
</dbReference>
<name>A0A8I0TXB7_9ACTN</name>
<accession>A0A8I0TXB7</accession>
<sequence>MMDELTFVTRSTLVMKDPGMYGIESVLIKKHVFNASNPILRGALLYDAESGQNYFVTDDDLARYEQSPPE</sequence>
<proteinExistence type="predicted"/>
<protein>
    <submittedName>
        <fullName evidence="1">Uncharacterized protein</fullName>
    </submittedName>
</protein>
<gene>
    <name evidence="1" type="ORF">H4687_009030</name>
</gene>